<dbReference type="Proteomes" id="UP000821845">
    <property type="component" value="Chromosome 2"/>
</dbReference>
<reference evidence="1" key="1">
    <citation type="submission" date="2020-05" db="EMBL/GenBank/DDBJ databases">
        <title>Large-scale comparative analyses of tick genomes elucidate their genetic diversity and vector capacities.</title>
        <authorList>
            <person name="Jia N."/>
            <person name="Wang J."/>
            <person name="Shi W."/>
            <person name="Du L."/>
            <person name="Sun Y."/>
            <person name="Zhan W."/>
            <person name="Jiang J."/>
            <person name="Wang Q."/>
            <person name="Zhang B."/>
            <person name="Ji P."/>
            <person name="Sakyi L.B."/>
            <person name="Cui X."/>
            <person name="Yuan T."/>
            <person name="Jiang B."/>
            <person name="Yang W."/>
            <person name="Lam T.T.-Y."/>
            <person name="Chang Q."/>
            <person name="Ding S."/>
            <person name="Wang X."/>
            <person name="Zhu J."/>
            <person name="Ruan X."/>
            <person name="Zhao L."/>
            <person name="Wei J."/>
            <person name="Que T."/>
            <person name="Du C."/>
            <person name="Cheng J."/>
            <person name="Dai P."/>
            <person name="Han X."/>
            <person name="Huang E."/>
            <person name="Gao Y."/>
            <person name="Liu J."/>
            <person name="Shao H."/>
            <person name="Ye R."/>
            <person name="Li L."/>
            <person name="Wei W."/>
            <person name="Wang X."/>
            <person name="Wang C."/>
            <person name="Yang T."/>
            <person name="Huo Q."/>
            <person name="Li W."/>
            <person name="Guo W."/>
            <person name="Chen H."/>
            <person name="Zhou L."/>
            <person name="Ni X."/>
            <person name="Tian J."/>
            <person name="Zhou Y."/>
            <person name="Sheng Y."/>
            <person name="Liu T."/>
            <person name="Pan Y."/>
            <person name="Xia L."/>
            <person name="Li J."/>
            <person name="Zhao F."/>
            <person name="Cao W."/>
        </authorList>
    </citation>
    <scope>NUCLEOTIDE SEQUENCE</scope>
    <source>
        <strain evidence="1">Hyas-2018</strain>
    </source>
</reference>
<name>A0ACB7SXQ9_HYAAI</name>
<evidence type="ECO:0000313" key="2">
    <source>
        <dbReference type="Proteomes" id="UP000821845"/>
    </source>
</evidence>
<protein>
    <submittedName>
        <fullName evidence="1">Uncharacterized protein</fullName>
    </submittedName>
</protein>
<dbReference type="EMBL" id="CM023482">
    <property type="protein sequence ID" value="KAH6938554.1"/>
    <property type="molecule type" value="Genomic_DNA"/>
</dbReference>
<comment type="caution">
    <text evidence="1">The sequence shown here is derived from an EMBL/GenBank/DDBJ whole genome shotgun (WGS) entry which is preliminary data.</text>
</comment>
<gene>
    <name evidence="1" type="ORF">HPB50_010519</name>
</gene>
<keyword evidence="2" id="KW-1185">Reference proteome</keyword>
<accession>A0ACB7SXQ9</accession>
<proteinExistence type="predicted"/>
<sequence>MKPCNHSSFCNVLYFISNVDSTTSATSLSGERGLCKLGSVDERHPSQTKNNEKPTAVDETWPTDEGAQEIEEELLDLNNPGTDVSLFDLGLSKPAKKLFPGMPTSVTGPPLDPSELYVLVHRSDGGLTFSVYRKMTHTGSSRCARDESRQRTI</sequence>
<organism evidence="1 2">
    <name type="scientific">Hyalomma asiaticum</name>
    <name type="common">Tick</name>
    <dbReference type="NCBI Taxonomy" id="266040"/>
    <lineage>
        <taxon>Eukaryota</taxon>
        <taxon>Metazoa</taxon>
        <taxon>Ecdysozoa</taxon>
        <taxon>Arthropoda</taxon>
        <taxon>Chelicerata</taxon>
        <taxon>Arachnida</taxon>
        <taxon>Acari</taxon>
        <taxon>Parasitiformes</taxon>
        <taxon>Ixodida</taxon>
        <taxon>Ixodoidea</taxon>
        <taxon>Ixodidae</taxon>
        <taxon>Hyalomminae</taxon>
        <taxon>Hyalomma</taxon>
    </lineage>
</organism>
<evidence type="ECO:0000313" key="1">
    <source>
        <dbReference type="EMBL" id="KAH6938554.1"/>
    </source>
</evidence>